<evidence type="ECO:0000256" key="2">
    <source>
        <dbReference type="SAM" id="MobiDB-lite"/>
    </source>
</evidence>
<evidence type="ECO:0000259" key="3">
    <source>
        <dbReference type="Pfam" id="PF02145"/>
    </source>
</evidence>
<dbReference type="InterPro" id="IPR000331">
    <property type="entry name" value="Rap/Ran_GAP_dom"/>
</dbReference>
<protein>
    <recommendedName>
        <fullName evidence="3">Rap-GAP domain-containing protein</fullName>
    </recommendedName>
</protein>
<dbReference type="AlphaFoldDB" id="A0A9W7L4Z2"/>
<dbReference type="Proteomes" id="UP001165065">
    <property type="component" value="Unassembled WGS sequence"/>
</dbReference>
<name>A0A9W7L4Z2_9STRA</name>
<organism evidence="4 5">
    <name type="scientific">Triparma columacea</name>
    <dbReference type="NCBI Taxonomy" id="722753"/>
    <lineage>
        <taxon>Eukaryota</taxon>
        <taxon>Sar</taxon>
        <taxon>Stramenopiles</taxon>
        <taxon>Ochrophyta</taxon>
        <taxon>Bolidophyceae</taxon>
        <taxon>Parmales</taxon>
        <taxon>Triparmaceae</taxon>
        <taxon>Triparma</taxon>
    </lineage>
</organism>
<feature type="region of interest" description="Disordered" evidence="2">
    <location>
        <begin position="1051"/>
        <end position="1073"/>
    </location>
</feature>
<reference evidence="5" key="1">
    <citation type="journal article" date="2023" name="Commun. Biol.">
        <title>Genome analysis of Parmales, the sister group of diatoms, reveals the evolutionary specialization of diatoms from phago-mixotrophs to photoautotrophs.</title>
        <authorList>
            <person name="Ban H."/>
            <person name="Sato S."/>
            <person name="Yoshikawa S."/>
            <person name="Yamada K."/>
            <person name="Nakamura Y."/>
            <person name="Ichinomiya M."/>
            <person name="Sato N."/>
            <person name="Blanc-Mathieu R."/>
            <person name="Endo H."/>
            <person name="Kuwata A."/>
            <person name="Ogata H."/>
        </authorList>
    </citation>
    <scope>NUCLEOTIDE SEQUENCE [LARGE SCALE GENOMIC DNA]</scope>
</reference>
<sequence>MDASTYGFLVRVLLGSVDFFMRENKEVGKDVEAKGCRVVLSALVRGVNVVGIEDEGGGETATELWRLAGNFCRRWGHREAMVEAWTALNYGLTKEVRGEGRPDEEEGETNTAVDLVISWDSSNRLKLITTPSKVSFMWFRSLHLLSNPNRLVYWKTGAPVEPEVNRIAMRGIYVCVEQMMSKGRTIGNTQFDLNKKGGKGELRLSSVSTPPSIDTLLKIYGAYLFDSALSKNPLYSSGRAVSIETLCLIFTAPIRSGRVKVEKSYETRFLATIEEAANGDDEKAVAAVIKGCRGVLGSNIRGTSVLVSALNMAITQVLSQDVNVSSGIQSRWRGDGGEPEATTWGGKELTGLRRDCLKILATEVCITKVSQIECLIKPIMYTEKTASNIQALLIVMYFFMLVSTPAACSTFSDFILTQVLETTKNTPPAGWKKDTVLVALNVLGWCTGLGEKVPVTRCVAGLLSYCMKMASIVKQLSSRKTAATPTTQQQILLKHGLHTLCMWVVEHPSILRSNQLGVLSERTRTTSSAAGPTLASQLIRLVWEVSSSPEISEETKAPAVLLQHFVMRRPKTGDDCLDERIAVQRSFVKSIEKASAEKMTDAELKDAVNAHASKYVRYYILGSHTLISILEEPDEDGVLVICRDSTGKCGWRAKPMVEDIVREVSQSVTSETASAPSASGAEEAEAEGGSLEDFTDPLEEVISGGGCTVGSYEFQEKPGKEMLRKIAEEEKKEAWEWGDEAGIVGGGARSTIQEEKAEAFSYHKSRQFLSQLGFLQVPLFGSLSLLDSTPSLVQKIIALDDVPEKDQYVVWVMRAVNVSVDNKERIKVHDYADQSSPKQDEGARDERMEERYDGFIKGLGTKIHTSTHLKFMDNLDPSVYEGEFMYHEGNFEEVLFKVPTLPLTKEGKPLPPSPILSGGQEDDLVNGLKRSISPPVVVVWNECSQQYSPDGPLWSTAYGITPGQVTIIIDPLDSSVRQGGSPAGPSLYRVRVHNVDGSCGQALGKGHALGPLLDGMVVGGELLGSMVRQTVVAACGRIREVERGEVNKARTGYKRSAGGRTGSGGSAGEPSTLSHPFHIRHSLICLISRTHSCQIPPSHFMATLFTGGGEGEQSLARRDARAQVKTGRHEFFREGERESDTL</sequence>
<gene>
    <name evidence="4" type="ORF">TrCOL_g5735</name>
</gene>
<feature type="region of interest" description="Disordered" evidence="2">
    <location>
        <begin position="667"/>
        <end position="693"/>
    </location>
</feature>
<dbReference type="SUPFAM" id="SSF111347">
    <property type="entry name" value="Rap/Ran-GAP"/>
    <property type="match status" value="1"/>
</dbReference>
<dbReference type="PANTHER" id="PTHR21344">
    <property type="entry name" value="RAL GTPASE-ACTIVATING PROTEIN SUBUNIT BETA"/>
    <property type="match status" value="1"/>
</dbReference>
<evidence type="ECO:0000313" key="5">
    <source>
        <dbReference type="Proteomes" id="UP001165065"/>
    </source>
</evidence>
<proteinExistence type="predicted"/>
<dbReference type="EMBL" id="BRYA01000022">
    <property type="protein sequence ID" value="GMI32740.1"/>
    <property type="molecule type" value="Genomic_DNA"/>
</dbReference>
<dbReference type="Pfam" id="PF02145">
    <property type="entry name" value="Rap_GAP"/>
    <property type="match status" value="1"/>
</dbReference>
<accession>A0A9W7L4Z2</accession>
<comment type="caution">
    <text evidence="4">The sequence shown here is derived from an EMBL/GenBank/DDBJ whole genome shotgun (WGS) entry which is preliminary data.</text>
</comment>
<dbReference type="Gene3D" id="3.40.50.11210">
    <property type="entry name" value="Rap/Ran-GAP"/>
    <property type="match status" value="1"/>
</dbReference>
<dbReference type="PANTHER" id="PTHR21344:SF1">
    <property type="entry name" value="RAL GTPASE-ACTIVATING PROTEIN SUBUNIT BETA"/>
    <property type="match status" value="1"/>
</dbReference>
<keyword evidence="1" id="KW-0343">GTPase activation</keyword>
<feature type="compositionally biased region" description="Low complexity" evidence="2">
    <location>
        <begin position="667"/>
        <end position="692"/>
    </location>
</feature>
<dbReference type="InterPro" id="IPR035974">
    <property type="entry name" value="Rap/Ran-GAP_sf"/>
</dbReference>
<dbReference type="GO" id="GO:0051056">
    <property type="term" value="P:regulation of small GTPase mediated signal transduction"/>
    <property type="evidence" value="ECO:0007669"/>
    <property type="project" value="InterPro"/>
</dbReference>
<keyword evidence="5" id="KW-1185">Reference proteome</keyword>
<evidence type="ECO:0000256" key="1">
    <source>
        <dbReference type="ARBA" id="ARBA00022468"/>
    </source>
</evidence>
<dbReference type="OrthoDB" id="1749473at2759"/>
<dbReference type="GO" id="GO:0005096">
    <property type="term" value="F:GTPase activator activity"/>
    <property type="evidence" value="ECO:0007669"/>
    <property type="project" value="UniProtKB-KW"/>
</dbReference>
<dbReference type="InterPro" id="IPR039930">
    <property type="entry name" value="RALGAPB"/>
</dbReference>
<feature type="domain" description="Rap-GAP" evidence="3">
    <location>
        <begin position="849"/>
        <end position="1035"/>
    </location>
</feature>
<evidence type="ECO:0000313" key="4">
    <source>
        <dbReference type="EMBL" id="GMI32740.1"/>
    </source>
</evidence>